<dbReference type="SUPFAM" id="SSF88723">
    <property type="entry name" value="PIN domain-like"/>
    <property type="match status" value="1"/>
</dbReference>
<evidence type="ECO:0000313" key="13">
    <source>
        <dbReference type="Proteomes" id="UP000307968"/>
    </source>
</evidence>
<evidence type="ECO:0000256" key="1">
    <source>
        <dbReference type="ARBA" id="ARBA00001946"/>
    </source>
</evidence>
<evidence type="ECO:0000256" key="8">
    <source>
        <dbReference type="HAMAP-Rule" id="MF_00265"/>
    </source>
</evidence>
<dbReference type="GO" id="GO:0000287">
    <property type="term" value="F:magnesium ion binding"/>
    <property type="evidence" value="ECO:0007669"/>
    <property type="project" value="UniProtKB-UniRule"/>
</dbReference>
<dbReference type="PANTHER" id="PTHR33653">
    <property type="entry name" value="RIBONUCLEASE VAPC2"/>
    <property type="match status" value="1"/>
</dbReference>
<reference evidence="10 12" key="1">
    <citation type="submission" date="2018-12" db="EMBL/GenBank/DDBJ databases">
        <authorList>
            <consortium name="Pathogen Informatics"/>
        </authorList>
    </citation>
    <scope>NUCLEOTIDE SEQUENCE [LARGE SCALE GENOMIC DNA]</scope>
    <source>
        <strain evidence="11 13">NCTC12971</strain>
        <strain evidence="10 12">NCTC9419</strain>
    </source>
</reference>
<comment type="similarity">
    <text evidence="7 8">Belongs to the PINc/VapC protein family.</text>
</comment>
<dbReference type="GO" id="GO:0016787">
    <property type="term" value="F:hydrolase activity"/>
    <property type="evidence" value="ECO:0007669"/>
    <property type="project" value="UniProtKB-KW"/>
</dbReference>
<dbReference type="EMBL" id="LR590463">
    <property type="protein sequence ID" value="VTP64049.1"/>
    <property type="molecule type" value="Genomic_DNA"/>
</dbReference>
<dbReference type="InterPro" id="IPR029060">
    <property type="entry name" value="PIN-like_dom_sf"/>
</dbReference>
<dbReference type="GO" id="GO:0004540">
    <property type="term" value="F:RNA nuclease activity"/>
    <property type="evidence" value="ECO:0007669"/>
    <property type="project" value="InterPro"/>
</dbReference>
<comment type="function">
    <text evidence="8">Toxic component of a toxin-antitoxin (TA) system. An RNase.</text>
</comment>
<dbReference type="InterPro" id="IPR022907">
    <property type="entry name" value="VapC_family"/>
</dbReference>
<dbReference type="InterPro" id="IPR050556">
    <property type="entry name" value="Type_II_TA_system_RNase"/>
</dbReference>
<organism evidence="10 12">
    <name type="scientific">Serratia rubidaea</name>
    <name type="common">Serratia marinorubra</name>
    <dbReference type="NCBI Taxonomy" id="61652"/>
    <lineage>
        <taxon>Bacteria</taxon>
        <taxon>Pseudomonadati</taxon>
        <taxon>Pseudomonadota</taxon>
        <taxon>Gammaproteobacteria</taxon>
        <taxon>Enterobacterales</taxon>
        <taxon>Yersiniaceae</taxon>
        <taxon>Serratia</taxon>
    </lineage>
</organism>
<feature type="binding site" evidence="8">
    <location>
        <position position="7"/>
    </location>
    <ligand>
        <name>Mg(2+)</name>
        <dbReference type="ChEBI" id="CHEBI:18420"/>
    </ligand>
</feature>
<keyword evidence="8" id="KW-0800">Toxin</keyword>
<evidence type="ECO:0000256" key="7">
    <source>
        <dbReference type="ARBA" id="ARBA00038093"/>
    </source>
</evidence>
<dbReference type="GO" id="GO:0004519">
    <property type="term" value="F:endonuclease activity"/>
    <property type="evidence" value="ECO:0007669"/>
    <property type="project" value="UniProtKB-KW"/>
</dbReference>
<dbReference type="KEGG" id="srz:AXX16_2299"/>
<sequence>MITHMLDTNIVIYVIKRRPREVLAVFNQHAGKMAISAVTYGELVHGVEKSARQVENLRVVEDFVSRLDVLPYTDKAAAHYGNIRADLERKGTPIGVNDLHIAGHARSEGLVLVSNNLREFARIDGLRLENWLSSPIIPPSRPSSSK</sequence>
<dbReference type="PANTHER" id="PTHR33653:SF1">
    <property type="entry name" value="RIBONUCLEASE VAPC2"/>
    <property type="match status" value="1"/>
</dbReference>
<dbReference type="AlphaFoldDB" id="A0A447QD36"/>
<keyword evidence="4 8" id="KW-0479">Metal-binding</keyword>
<proteinExistence type="inferred from homology"/>
<keyword evidence="2 8" id="KW-1277">Toxin-antitoxin system</keyword>
<dbReference type="RefSeq" id="WP_015672838.1">
    <property type="nucleotide sequence ID" value="NZ_CAMIPJ010000001.1"/>
</dbReference>
<evidence type="ECO:0000313" key="10">
    <source>
        <dbReference type="EMBL" id="VEA67909.1"/>
    </source>
</evidence>
<evidence type="ECO:0000313" key="11">
    <source>
        <dbReference type="EMBL" id="VTP64049.1"/>
    </source>
</evidence>
<accession>A0A447QD36</accession>
<dbReference type="Proteomes" id="UP000271603">
    <property type="component" value="Chromosome"/>
</dbReference>
<protein>
    <recommendedName>
        <fullName evidence="8">Ribonuclease VapC</fullName>
        <shortName evidence="8">RNase VapC</shortName>
        <ecNumber evidence="8">3.1.-.-</ecNumber>
    </recommendedName>
    <alternativeName>
        <fullName evidence="8">Toxin VapC</fullName>
    </alternativeName>
</protein>
<keyword evidence="10" id="KW-0255">Endonuclease</keyword>
<evidence type="ECO:0000256" key="5">
    <source>
        <dbReference type="ARBA" id="ARBA00022801"/>
    </source>
</evidence>
<keyword evidence="6 8" id="KW-0460">Magnesium</keyword>
<dbReference type="Proteomes" id="UP000307968">
    <property type="component" value="Chromosome"/>
</dbReference>
<evidence type="ECO:0000256" key="3">
    <source>
        <dbReference type="ARBA" id="ARBA00022722"/>
    </source>
</evidence>
<evidence type="ECO:0000313" key="12">
    <source>
        <dbReference type="Proteomes" id="UP000271603"/>
    </source>
</evidence>
<gene>
    <name evidence="10" type="primary">vapC_1</name>
    <name evidence="8" type="synonym">vapC</name>
    <name evidence="11" type="ORF">NCTC12971_03484</name>
    <name evidence="10" type="ORF">NCTC9419_00107</name>
</gene>
<evidence type="ECO:0000256" key="4">
    <source>
        <dbReference type="ARBA" id="ARBA00022723"/>
    </source>
</evidence>
<evidence type="ECO:0000256" key="6">
    <source>
        <dbReference type="ARBA" id="ARBA00022842"/>
    </source>
</evidence>
<dbReference type="STRING" id="61652.AXX16_2299"/>
<dbReference type="Gene3D" id="3.40.50.1010">
    <property type="entry name" value="5'-nuclease"/>
    <property type="match status" value="1"/>
</dbReference>
<evidence type="ECO:0000259" key="9">
    <source>
        <dbReference type="Pfam" id="PF01850"/>
    </source>
</evidence>
<dbReference type="EMBL" id="LR134155">
    <property type="protein sequence ID" value="VEA67909.1"/>
    <property type="molecule type" value="Genomic_DNA"/>
</dbReference>
<feature type="binding site" evidence="8">
    <location>
        <position position="98"/>
    </location>
    <ligand>
        <name>Mg(2+)</name>
        <dbReference type="ChEBI" id="CHEBI:18420"/>
    </ligand>
</feature>
<comment type="cofactor">
    <cofactor evidence="1 8">
        <name>Mg(2+)</name>
        <dbReference type="ChEBI" id="CHEBI:18420"/>
    </cofactor>
</comment>
<feature type="domain" description="PIN" evidence="9">
    <location>
        <begin position="5"/>
        <end position="125"/>
    </location>
</feature>
<dbReference type="GO" id="GO:0090729">
    <property type="term" value="F:toxin activity"/>
    <property type="evidence" value="ECO:0007669"/>
    <property type="project" value="UniProtKB-KW"/>
</dbReference>
<evidence type="ECO:0000256" key="2">
    <source>
        <dbReference type="ARBA" id="ARBA00022649"/>
    </source>
</evidence>
<dbReference type="InterPro" id="IPR002716">
    <property type="entry name" value="PIN_dom"/>
</dbReference>
<dbReference type="CDD" id="cd18735">
    <property type="entry name" value="PIN_HiVapC1-like"/>
    <property type="match status" value="1"/>
</dbReference>
<dbReference type="HAMAP" id="MF_00265">
    <property type="entry name" value="VapC_Nob1"/>
    <property type="match status" value="1"/>
</dbReference>
<name>A0A447QD36_SERRU</name>
<dbReference type="NCBIfam" id="NF010285">
    <property type="entry name" value="PRK13725.1"/>
    <property type="match status" value="1"/>
</dbReference>
<keyword evidence="5 8" id="KW-0378">Hydrolase</keyword>
<dbReference type="Pfam" id="PF01850">
    <property type="entry name" value="PIN"/>
    <property type="match status" value="1"/>
</dbReference>
<keyword evidence="3 8" id="KW-0540">Nuclease</keyword>
<dbReference type="EC" id="3.1.-.-" evidence="8"/>
<dbReference type="GeneID" id="61766342"/>